<evidence type="ECO:0000313" key="2">
    <source>
        <dbReference type="EMBL" id="VEI13245.1"/>
    </source>
</evidence>
<keyword evidence="1" id="KW-0812">Transmembrane</keyword>
<keyword evidence="3" id="KW-1185">Reference proteome</keyword>
<accession>A0A3S4X5Q6</accession>
<reference evidence="2 3" key="1">
    <citation type="submission" date="2018-12" db="EMBL/GenBank/DDBJ databases">
        <authorList>
            <consortium name="Pathogen Informatics"/>
        </authorList>
    </citation>
    <scope>NUCLEOTIDE SEQUENCE [LARGE SCALE GENOMIC DNA]</scope>
    <source>
        <strain evidence="2 3">NCTC13354</strain>
    </source>
</reference>
<protein>
    <submittedName>
        <fullName evidence="2">Uncharacterized protein</fullName>
    </submittedName>
</protein>
<proteinExistence type="predicted"/>
<feature type="transmembrane region" description="Helical" evidence="1">
    <location>
        <begin position="31"/>
        <end position="49"/>
    </location>
</feature>
<evidence type="ECO:0000313" key="3">
    <source>
        <dbReference type="Proteomes" id="UP000269542"/>
    </source>
</evidence>
<keyword evidence="1" id="KW-1133">Transmembrane helix</keyword>
<sequence>MNTIARNLLIAVAFGWTFVAGRAWEYASWPALAICLVPLVGVLYAIHVLDQDAADAERAHYERLDYYRAKAEQERRAYYQKRFARLEAKVNQP</sequence>
<name>A0A3S4X5Q6_9ACTO</name>
<dbReference type="AlphaFoldDB" id="A0A3S4X5Q6"/>
<gene>
    <name evidence="2" type="ORF">NCTC13354_00956</name>
</gene>
<keyword evidence="1" id="KW-0472">Membrane</keyword>
<dbReference type="Proteomes" id="UP000269542">
    <property type="component" value="Chromosome"/>
</dbReference>
<evidence type="ECO:0000256" key="1">
    <source>
        <dbReference type="SAM" id="Phobius"/>
    </source>
</evidence>
<organism evidence="2 3">
    <name type="scientific">Trueperella bialowiezensis</name>
    <dbReference type="NCBI Taxonomy" id="312285"/>
    <lineage>
        <taxon>Bacteria</taxon>
        <taxon>Bacillati</taxon>
        <taxon>Actinomycetota</taxon>
        <taxon>Actinomycetes</taxon>
        <taxon>Actinomycetales</taxon>
        <taxon>Actinomycetaceae</taxon>
        <taxon>Trueperella</taxon>
    </lineage>
</organism>
<dbReference type="RefSeq" id="WP_126416382.1">
    <property type="nucleotide sequence ID" value="NZ_LR134476.1"/>
</dbReference>
<dbReference type="EMBL" id="LR134476">
    <property type="protein sequence ID" value="VEI13245.1"/>
    <property type="molecule type" value="Genomic_DNA"/>
</dbReference>
<dbReference type="KEGG" id="tbw:NCTC13354_00956"/>